<proteinExistence type="inferred from homology"/>
<dbReference type="InterPro" id="IPR007612">
    <property type="entry name" value="LOR"/>
</dbReference>
<dbReference type="Gene3D" id="2.40.160.200">
    <property type="entry name" value="LURP1-related"/>
    <property type="match status" value="1"/>
</dbReference>
<dbReference type="InterPro" id="IPR025659">
    <property type="entry name" value="Tubby-like_C"/>
</dbReference>
<dbReference type="PANTHER" id="PTHR31087">
    <property type="match status" value="1"/>
</dbReference>
<dbReference type="EMBL" id="JAKUCV010002770">
    <property type="protein sequence ID" value="KAJ4841473.1"/>
    <property type="molecule type" value="Genomic_DNA"/>
</dbReference>
<evidence type="ECO:0000313" key="2">
    <source>
        <dbReference type="EMBL" id="KAJ4841473.1"/>
    </source>
</evidence>
<organism evidence="2 3">
    <name type="scientific">Turnera subulata</name>
    <dbReference type="NCBI Taxonomy" id="218843"/>
    <lineage>
        <taxon>Eukaryota</taxon>
        <taxon>Viridiplantae</taxon>
        <taxon>Streptophyta</taxon>
        <taxon>Embryophyta</taxon>
        <taxon>Tracheophyta</taxon>
        <taxon>Spermatophyta</taxon>
        <taxon>Magnoliopsida</taxon>
        <taxon>eudicotyledons</taxon>
        <taxon>Gunneridae</taxon>
        <taxon>Pentapetalae</taxon>
        <taxon>rosids</taxon>
        <taxon>fabids</taxon>
        <taxon>Malpighiales</taxon>
        <taxon>Passifloraceae</taxon>
        <taxon>Turnera</taxon>
    </lineage>
</organism>
<comment type="similarity">
    <text evidence="1">Belongs to the LOR family.</text>
</comment>
<dbReference type="OrthoDB" id="97518at2759"/>
<dbReference type="SUPFAM" id="SSF54518">
    <property type="entry name" value="Tubby C-terminal domain-like"/>
    <property type="match status" value="1"/>
</dbReference>
<gene>
    <name evidence="2" type="ORF">Tsubulata_015696</name>
</gene>
<evidence type="ECO:0000313" key="3">
    <source>
        <dbReference type="Proteomes" id="UP001141552"/>
    </source>
</evidence>
<keyword evidence="3" id="KW-1185">Reference proteome</keyword>
<reference evidence="2" key="2">
    <citation type="journal article" date="2023" name="Plants (Basel)">
        <title>Annotation of the Turnera subulata (Passifloraceae) Draft Genome Reveals the S-Locus Evolved after the Divergence of Turneroideae from Passifloroideae in a Stepwise Manner.</title>
        <authorList>
            <person name="Henning P.M."/>
            <person name="Roalson E.H."/>
            <person name="Mir W."/>
            <person name="McCubbin A.G."/>
            <person name="Shore J.S."/>
        </authorList>
    </citation>
    <scope>NUCLEOTIDE SEQUENCE</scope>
    <source>
        <strain evidence="2">F60SS</strain>
    </source>
</reference>
<protein>
    <recommendedName>
        <fullName evidence="4">Tubby C-terminal domain-containing protein</fullName>
    </recommendedName>
</protein>
<dbReference type="PANTHER" id="PTHR31087:SF58">
    <property type="entry name" value="OS07G0230700 PROTEIN"/>
    <property type="match status" value="1"/>
</dbReference>
<evidence type="ECO:0000256" key="1">
    <source>
        <dbReference type="ARBA" id="ARBA00005437"/>
    </source>
</evidence>
<sequence length="88" mass="9748">MPSNGMLRKLCKCGIVRRFSIGNDGGGGRWDGRPGRWVNKMHRKHSVSTFVFDADSFAVTVYPNVDYAFVVALVVLLDEINDDRSGGD</sequence>
<dbReference type="AlphaFoldDB" id="A0A9Q0G0Q5"/>
<comment type="caution">
    <text evidence="2">The sequence shown here is derived from an EMBL/GenBank/DDBJ whole genome shotgun (WGS) entry which is preliminary data.</text>
</comment>
<dbReference type="InterPro" id="IPR038595">
    <property type="entry name" value="LOR_sf"/>
</dbReference>
<accession>A0A9Q0G0Q5</accession>
<name>A0A9Q0G0Q5_9ROSI</name>
<dbReference type="Proteomes" id="UP001141552">
    <property type="component" value="Unassembled WGS sequence"/>
</dbReference>
<reference evidence="2" key="1">
    <citation type="submission" date="2022-02" db="EMBL/GenBank/DDBJ databases">
        <authorList>
            <person name="Henning P.M."/>
            <person name="McCubbin A.G."/>
            <person name="Shore J.S."/>
        </authorList>
    </citation>
    <scope>NUCLEOTIDE SEQUENCE</scope>
    <source>
        <strain evidence="2">F60SS</strain>
        <tissue evidence="2">Leaves</tissue>
    </source>
</reference>
<dbReference type="Pfam" id="PF04525">
    <property type="entry name" value="LOR"/>
    <property type="match status" value="1"/>
</dbReference>
<evidence type="ECO:0008006" key="4">
    <source>
        <dbReference type="Google" id="ProtNLM"/>
    </source>
</evidence>